<evidence type="ECO:0000256" key="1">
    <source>
        <dbReference type="ARBA" id="ARBA00004651"/>
    </source>
</evidence>
<dbReference type="Proteomes" id="UP000191980">
    <property type="component" value="Unassembled WGS sequence"/>
</dbReference>
<keyword evidence="2" id="KW-1003">Cell membrane</keyword>
<dbReference type="InterPro" id="IPR002898">
    <property type="entry name" value="MotA_ExbB_proton_chnl"/>
</dbReference>
<sequence length="174" mass="19302">MIESVAFIDDIRNFLYAGGDVLWVILGVTICLWCLIIERLLFIKQNYPFLRDSCLALWNQRTDKNSAYALFIRQELISEVLIKLNRGVAIIKVLIALCPLLGLLGTVTGMIHVFDVMAVTGTGNARAMAAGISKATITTMAGMVIAISGLYFSKLIEERVSDESHHLADLLKYH</sequence>
<keyword evidence="5 7" id="KW-0472">Membrane</keyword>
<dbReference type="AlphaFoldDB" id="A0A1V8M4C2"/>
<keyword evidence="4 7" id="KW-1133">Transmembrane helix</keyword>
<evidence type="ECO:0000259" key="8">
    <source>
        <dbReference type="Pfam" id="PF01618"/>
    </source>
</evidence>
<feature type="transmembrane region" description="Helical" evidence="7">
    <location>
        <begin position="89"/>
        <end position="111"/>
    </location>
</feature>
<dbReference type="EMBL" id="LPUF01000001">
    <property type="protein sequence ID" value="OQK16417.1"/>
    <property type="molecule type" value="Genomic_DNA"/>
</dbReference>
<keyword evidence="3 7" id="KW-0812">Transmembrane</keyword>
<comment type="caution">
    <text evidence="9">The sequence shown here is derived from an EMBL/GenBank/DDBJ whole genome shotgun (WGS) entry which is preliminary data.</text>
</comment>
<protein>
    <submittedName>
        <fullName evidence="9">Biopolymer transporter ExbB</fullName>
    </submittedName>
</protein>
<evidence type="ECO:0000256" key="3">
    <source>
        <dbReference type="ARBA" id="ARBA00022692"/>
    </source>
</evidence>
<accession>A0A1V8M4C2</accession>
<feature type="domain" description="MotA/TolQ/ExbB proton channel" evidence="8">
    <location>
        <begin position="74"/>
        <end position="167"/>
    </location>
</feature>
<dbReference type="GO" id="GO:0017038">
    <property type="term" value="P:protein import"/>
    <property type="evidence" value="ECO:0007669"/>
    <property type="project" value="TreeGrafter"/>
</dbReference>
<name>A0A1V8M4C2_9GAMM</name>
<reference evidence="9 10" key="1">
    <citation type="submission" date="2015-12" db="EMBL/GenBank/DDBJ databases">
        <authorList>
            <person name="Shamseldin A."/>
            <person name="Moawad H."/>
            <person name="Abd El-Rahim W.M."/>
            <person name="Sadowsky M.J."/>
        </authorList>
    </citation>
    <scope>NUCLEOTIDE SEQUENCE [LARGE SCALE GENOMIC DNA]</scope>
    <source>
        <strain evidence="9 10">WF1</strain>
    </source>
</reference>
<comment type="subcellular location">
    <subcellularLocation>
        <location evidence="1">Cell membrane</location>
        <topology evidence="1">Multi-pass membrane protein</topology>
    </subcellularLocation>
    <subcellularLocation>
        <location evidence="6">Membrane</location>
        <topology evidence="6">Multi-pass membrane protein</topology>
    </subcellularLocation>
</comment>
<dbReference type="OrthoDB" id="4045at2"/>
<evidence type="ECO:0000256" key="4">
    <source>
        <dbReference type="ARBA" id="ARBA00022989"/>
    </source>
</evidence>
<evidence type="ECO:0000313" key="9">
    <source>
        <dbReference type="EMBL" id="OQK16417.1"/>
    </source>
</evidence>
<dbReference type="PANTHER" id="PTHR30625">
    <property type="entry name" value="PROTEIN TOLQ"/>
    <property type="match status" value="1"/>
</dbReference>
<feature type="transmembrane region" description="Helical" evidence="7">
    <location>
        <begin position="21"/>
        <end position="42"/>
    </location>
</feature>
<evidence type="ECO:0000256" key="2">
    <source>
        <dbReference type="ARBA" id="ARBA00022475"/>
    </source>
</evidence>
<proteinExistence type="inferred from homology"/>
<keyword evidence="10" id="KW-1185">Reference proteome</keyword>
<dbReference type="GO" id="GO:0005886">
    <property type="term" value="C:plasma membrane"/>
    <property type="evidence" value="ECO:0007669"/>
    <property type="project" value="UniProtKB-SubCell"/>
</dbReference>
<evidence type="ECO:0000313" key="10">
    <source>
        <dbReference type="Proteomes" id="UP000191980"/>
    </source>
</evidence>
<dbReference type="STRING" id="1420851.AU255_00460"/>
<feature type="transmembrane region" description="Helical" evidence="7">
    <location>
        <begin position="131"/>
        <end position="152"/>
    </location>
</feature>
<organism evidence="9 10">
    <name type="scientific">Methyloprofundus sedimenti</name>
    <dbReference type="NCBI Taxonomy" id="1420851"/>
    <lineage>
        <taxon>Bacteria</taxon>
        <taxon>Pseudomonadati</taxon>
        <taxon>Pseudomonadota</taxon>
        <taxon>Gammaproteobacteria</taxon>
        <taxon>Methylococcales</taxon>
        <taxon>Methylococcaceae</taxon>
        <taxon>Methyloprofundus</taxon>
    </lineage>
</organism>
<evidence type="ECO:0000256" key="5">
    <source>
        <dbReference type="ARBA" id="ARBA00023136"/>
    </source>
</evidence>
<dbReference type="RefSeq" id="WP_080521043.1">
    <property type="nucleotide sequence ID" value="NZ_LPUF01000001.1"/>
</dbReference>
<gene>
    <name evidence="9" type="ORF">AU255_00460</name>
</gene>
<dbReference type="Pfam" id="PF01618">
    <property type="entry name" value="MotA_ExbB"/>
    <property type="match status" value="1"/>
</dbReference>
<keyword evidence="6" id="KW-0813">Transport</keyword>
<keyword evidence="6" id="KW-0653">Protein transport</keyword>
<evidence type="ECO:0000256" key="6">
    <source>
        <dbReference type="RuleBase" id="RU004057"/>
    </source>
</evidence>
<dbReference type="InterPro" id="IPR050790">
    <property type="entry name" value="ExbB/TolQ_transport"/>
</dbReference>
<dbReference type="PANTHER" id="PTHR30625:SF18">
    <property type="entry name" value="TONB2 ENERGY TRANSDUCTION SYSTEM INNER MEMBRANE COMPONENT EXBB"/>
    <property type="match status" value="1"/>
</dbReference>
<evidence type="ECO:0000256" key="7">
    <source>
        <dbReference type="SAM" id="Phobius"/>
    </source>
</evidence>
<comment type="similarity">
    <text evidence="6">Belongs to the exbB/tolQ family.</text>
</comment>